<dbReference type="GO" id="GO:0016787">
    <property type="term" value="F:hydrolase activity"/>
    <property type="evidence" value="ECO:0007669"/>
    <property type="project" value="UniProtKB-KW"/>
</dbReference>
<dbReference type="EMBL" id="JAGQLK010000059">
    <property type="protein sequence ID" value="MCA9383354.1"/>
    <property type="molecule type" value="Genomic_DNA"/>
</dbReference>
<keyword evidence="1" id="KW-0472">Membrane</keyword>
<dbReference type="SUPFAM" id="SSF53474">
    <property type="entry name" value="alpha/beta-Hydrolases"/>
    <property type="match status" value="1"/>
</dbReference>
<evidence type="ECO:0000256" key="1">
    <source>
        <dbReference type="SAM" id="Phobius"/>
    </source>
</evidence>
<sequence length="251" mass="27873">MKHLKKHKFKYLIISIVLVIVSICAYLVVWIGNPYSASENAINILNQNPNISRVNEDYLIAQPDESSKRGIIIYPGGLVEPEAYVTLSKGLADEGYFVAIIDMPWNLAVLDPLKGQEIIEEYDQIEEWIIMGHSLGGSMAVRLAVESDKVVGLVLLASYPEGSLNISSEDFKVLSISASNDMIINESNLIESEKNLPVDTVYKVIEGGNHSQFGDYGLQENDGVATISPEQQLDLVIQYLKEWDTPQNSEL</sequence>
<organism evidence="3 4">
    <name type="scientific">Candidatus Dojkabacteria bacterium</name>
    <dbReference type="NCBI Taxonomy" id="2099670"/>
    <lineage>
        <taxon>Bacteria</taxon>
        <taxon>Candidatus Dojkabacteria</taxon>
    </lineage>
</organism>
<gene>
    <name evidence="3" type="ORF">KC909_03240</name>
</gene>
<proteinExistence type="predicted"/>
<dbReference type="InterPro" id="IPR029058">
    <property type="entry name" value="AB_hydrolase_fold"/>
</dbReference>
<dbReference type="AlphaFoldDB" id="A0A955RJD8"/>
<keyword evidence="1" id="KW-1133">Transmembrane helix</keyword>
<dbReference type="InterPro" id="IPR029059">
    <property type="entry name" value="AB_hydrolase_5"/>
</dbReference>
<dbReference type="Proteomes" id="UP000783287">
    <property type="component" value="Unassembled WGS sequence"/>
</dbReference>
<feature type="domain" description="Alpha/beta hydrolase fold-5" evidence="2">
    <location>
        <begin position="70"/>
        <end position="233"/>
    </location>
</feature>
<protein>
    <submittedName>
        <fullName evidence="3">Alpha/beta hydrolase</fullName>
    </submittedName>
</protein>
<dbReference type="Gene3D" id="3.40.50.1820">
    <property type="entry name" value="alpha/beta hydrolase"/>
    <property type="match status" value="1"/>
</dbReference>
<feature type="transmembrane region" description="Helical" evidence="1">
    <location>
        <begin position="12"/>
        <end position="32"/>
    </location>
</feature>
<keyword evidence="1" id="KW-0812">Transmembrane</keyword>
<accession>A0A955RJD8</accession>
<reference evidence="3" key="1">
    <citation type="submission" date="2020-04" db="EMBL/GenBank/DDBJ databases">
        <authorList>
            <person name="Zhang T."/>
        </authorList>
    </citation>
    <scope>NUCLEOTIDE SEQUENCE</scope>
    <source>
        <strain evidence="3">HKST-UBA14</strain>
    </source>
</reference>
<comment type="caution">
    <text evidence="3">The sequence shown here is derived from an EMBL/GenBank/DDBJ whole genome shotgun (WGS) entry which is preliminary data.</text>
</comment>
<evidence type="ECO:0000313" key="3">
    <source>
        <dbReference type="EMBL" id="MCA9383354.1"/>
    </source>
</evidence>
<keyword evidence="3" id="KW-0378">Hydrolase</keyword>
<evidence type="ECO:0000313" key="4">
    <source>
        <dbReference type="Proteomes" id="UP000783287"/>
    </source>
</evidence>
<reference evidence="3" key="2">
    <citation type="journal article" date="2021" name="Microbiome">
        <title>Successional dynamics and alternative stable states in a saline activated sludge microbial community over 9 years.</title>
        <authorList>
            <person name="Wang Y."/>
            <person name="Ye J."/>
            <person name="Ju F."/>
            <person name="Liu L."/>
            <person name="Boyd J.A."/>
            <person name="Deng Y."/>
            <person name="Parks D.H."/>
            <person name="Jiang X."/>
            <person name="Yin X."/>
            <person name="Woodcroft B.J."/>
            <person name="Tyson G.W."/>
            <person name="Hugenholtz P."/>
            <person name="Polz M.F."/>
            <person name="Zhang T."/>
        </authorList>
    </citation>
    <scope>NUCLEOTIDE SEQUENCE</scope>
    <source>
        <strain evidence="3">HKST-UBA14</strain>
    </source>
</reference>
<dbReference type="Pfam" id="PF12695">
    <property type="entry name" value="Abhydrolase_5"/>
    <property type="match status" value="1"/>
</dbReference>
<evidence type="ECO:0000259" key="2">
    <source>
        <dbReference type="Pfam" id="PF12695"/>
    </source>
</evidence>
<name>A0A955RJD8_9BACT</name>